<evidence type="ECO:0000256" key="4">
    <source>
        <dbReference type="ARBA" id="ARBA00022989"/>
    </source>
</evidence>
<comment type="similarity">
    <text evidence="6">Belongs to the insect chemoreceptor superfamily. Gustatory receptor (GR) family.</text>
</comment>
<evidence type="ECO:0000256" key="5">
    <source>
        <dbReference type="ARBA" id="ARBA00023136"/>
    </source>
</evidence>
<evidence type="ECO:0000256" key="2">
    <source>
        <dbReference type="ARBA" id="ARBA00022475"/>
    </source>
</evidence>
<dbReference type="Pfam" id="PF08395">
    <property type="entry name" value="7tm_7"/>
    <property type="match status" value="1"/>
</dbReference>
<accession>A0A1I8PCU7</accession>
<keyword evidence="6" id="KW-0807">Transducer</keyword>
<dbReference type="Proteomes" id="UP000095300">
    <property type="component" value="Unassembled WGS sequence"/>
</dbReference>
<dbReference type="InterPro" id="IPR013604">
    <property type="entry name" value="7TM_chemorcpt"/>
</dbReference>
<evidence type="ECO:0000256" key="1">
    <source>
        <dbReference type="ARBA" id="ARBA00004651"/>
    </source>
</evidence>
<comment type="subcellular location">
    <subcellularLocation>
        <location evidence="1 6">Cell membrane</location>
        <topology evidence="1 6">Multi-pass membrane protein</topology>
    </subcellularLocation>
</comment>
<dbReference type="AlphaFoldDB" id="A0A1I8PCU7"/>
<keyword evidence="2 6" id="KW-1003">Cell membrane</keyword>
<feature type="transmembrane region" description="Helical" evidence="6">
    <location>
        <begin position="173"/>
        <end position="196"/>
    </location>
</feature>
<dbReference type="EnsemblMetazoa" id="SCAU006928-RA">
    <property type="protein sequence ID" value="SCAU006928-PA"/>
    <property type="gene ID" value="SCAU006928"/>
</dbReference>
<keyword evidence="4 6" id="KW-1133">Transmembrane helix</keyword>
<dbReference type="STRING" id="35570.A0A1I8PCU7"/>
<evidence type="ECO:0000313" key="7">
    <source>
        <dbReference type="EnsemblMetazoa" id="SCAU006928-PA"/>
    </source>
</evidence>
<feature type="transmembrane region" description="Helical" evidence="6">
    <location>
        <begin position="75"/>
        <end position="93"/>
    </location>
</feature>
<keyword evidence="6" id="KW-0675">Receptor</keyword>
<keyword evidence="3 6" id="KW-0812">Transmembrane</keyword>
<feature type="transmembrane region" description="Helical" evidence="6">
    <location>
        <begin position="276"/>
        <end position="298"/>
    </location>
</feature>
<dbReference type="GO" id="GO:0007165">
    <property type="term" value="P:signal transduction"/>
    <property type="evidence" value="ECO:0007669"/>
    <property type="project" value="UniProtKB-KW"/>
</dbReference>
<keyword evidence="8" id="KW-1185">Reference proteome</keyword>
<proteinExistence type="inferred from homology"/>
<dbReference type="GO" id="GO:0050909">
    <property type="term" value="P:sensory perception of taste"/>
    <property type="evidence" value="ECO:0007669"/>
    <property type="project" value="InterPro"/>
</dbReference>
<organism evidence="7 8">
    <name type="scientific">Stomoxys calcitrans</name>
    <name type="common">Stable fly</name>
    <name type="synonym">Conops calcitrans</name>
    <dbReference type="NCBI Taxonomy" id="35570"/>
    <lineage>
        <taxon>Eukaryota</taxon>
        <taxon>Metazoa</taxon>
        <taxon>Ecdysozoa</taxon>
        <taxon>Arthropoda</taxon>
        <taxon>Hexapoda</taxon>
        <taxon>Insecta</taxon>
        <taxon>Pterygota</taxon>
        <taxon>Neoptera</taxon>
        <taxon>Endopterygota</taxon>
        <taxon>Diptera</taxon>
        <taxon>Brachycera</taxon>
        <taxon>Muscomorpha</taxon>
        <taxon>Muscoidea</taxon>
        <taxon>Muscidae</taxon>
        <taxon>Stomoxys</taxon>
    </lineage>
</organism>
<feature type="transmembrane region" description="Helical" evidence="6">
    <location>
        <begin position="216"/>
        <end position="237"/>
    </location>
</feature>
<evidence type="ECO:0000256" key="6">
    <source>
        <dbReference type="RuleBase" id="RU363108"/>
    </source>
</evidence>
<comment type="caution">
    <text evidence="6">Lacks conserved residue(s) required for the propagation of feature annotation.</text>
</comment>
<name>A0A1I8PCU7_STOCA</name>
<feature type="transmembrane region" description="Helical" evidence="6">
    <location>
        <begin position="310"/>
        <end position="334"/>
    </location>
</feature>
<evidence type="ECO:0000313" key="8">
    <source>
        <dbReference type="Proteomes" id="UP000095300"/>
    </source>
</evidence>
<dbReference type="VEuPathDB" id="VectorBase:SCAU006928"/>
<protein>
    <recommendedName>
        <fullName evidence="6">Gustatory receptor</fullName>
    </recommendedName>
</protein>
<evidence type="ECO:0000256" key="3">
    <source>
        <dbReference type="ARBA" id="ARBA00022692"/>
    </source>
</evidence>
<sequence length="341" mass="40522">MLKKDFKFHLSNDGFKSKMKNDAKGLQAANHKRHEALEVELYGATFQLMVLSQIFLCAPTGVHKPKQSENRAHRLWYYLHLAWSVLLYLGLVGCIYDEYTSSNTDLPTVQKPLYFSEYLFYLIHLLEILLRIHLGRNKFWTFYDFLLSFDGKLMDLQLTINYNSLRRFIRFQLLLNVGHFTSTLIVGYFYSTGIWWNFFRTSTVYILPNVIIQISLIHYYALLFVIAECFEHLYGLLDKLLLRSKILDISTFRGQLHRLRSLYAELEQFTRDVNDAFSYSIVLVYVPSFINITLNLFLLYKFFSDWNNSAWAWIFYSAIWTSMHIGKMFLILYYNEDVQNK</sequence>
<dbReference type="GO" id="GO:0005886">
    <property type="term" value="C:plasma membrane"/>
    <property type="evidence" value="ECO:0007669"/>
    <property type="project" value="UniProtKB-SubCell"/>
</dbReference>
<reference evidence="7" key="1">
    <citation type="submission" date="2020-05" db="UniProtKB">
        <authorList>
            <consortium name="EnsemblMetazoa"/>
        </authorList>
    </citation>
    <scope>IDENTIFICATION</scope>
    <source>
        <strain evidence="7">USDA</strain>
    </source>
</reference>
<keyword evidence="5 6" id="KW-0472">Membrane</keyword>
<feature type="transmembrane region" description="Helical" evidence="6">
    <location>
        <begin position="113"/>
        <end position="130"/>
    </location>
</feature>
<comment type="function">
    <text evidence="6">Gustatory receptor which mediates acceptance or avoidance behavior, depending on its substrates.</text>
</comment>